<dbReference type="Gene3D" id="3.40.710.10">
    <property type="entry name" value="DD-peptidase/beta-lactamase superfamily"/>
    <property type="match status" value="1"/>
</dbReference>
<dbReference type="RefSeq" id="WP_006869007.1">
    <property type="nucleotide sequence ID" value="NZ_JH413793.1"/>
</dbReference>
<dbReference type="eggNOG" id="COG1680">
    <property type="taxonomic scope" value="Bacteria"/>
</dbReference>
<dbReference type="HOGENOM" id="CLU_598251_0_0_6"/>
<dbReference type="OrthoDB" id="119951at2"/>
<feature type="compositionally biased region" description="Basic and acidic residues" evidence="1">
    <location>
        <begin position="452"/>
        <end position="467"/>
    </location>
</feature>
<dbReference type="SUPFAM" id="SSF56601">
    <property type="entry name" value="beta-lactamase/transpeptidase-like"/>
    <property type="match status" value="1"/>
</dbReference>
<feature type="region of interest" description="Disordered" evidence="1">
    <location>
        <begin position="438"/>
        <end position="482"/>
    </location>
</feature>
<dbReference type="Pfam" id="PF00144">
    <property type="entry name" value="Beta-lactamase"/>
    <property type="match status" value="1"/>
</dbReference>
<feature type="compositionally biased region" description="Polar residues" evidence="1">
    <location>
        <begin position="387"/>
        <end position="401"/>
    </location>
</feature>
<keyword evidence="4" id="KW-1185">Reference proteome</keyword>
<dbReference type="InterPro" id="IPR050789">
    <property type="entry name" value="Diverse_Enzym_Activities"/>
</dbReference>
<proteinExistence type="predicted"/>
<feature type="compositionally biased region" description="Basic and acidic residues" evidence="1">
    <location>
        <begin position="403"/>
        <end position="415"/>
    </location>
</feature>
<reference evidence="3 4" key="1">
    <citation type="journal article" date="2011" name="BMC Genomics">
        <title>Insight into cross-talk between intra-amoebal pathogens.</title>
        <authorList>
            <person name="Gimenez G."/>
            <person name="Bertelli C."/>
            <person name="Moliner C."/>
            <person name="Robert C."/>
            <person name="Raoult D."/>
            <person name="Fournier P.E."/>
            <person name="Greub G."/>
        </authorList>
    </citation>
    <scope>NUCLEOTIDE SEQUENCE [LARGE SCALE GENOMIC DNA]</scope>
    <source>
        <strain evidence="3 4">LLAP12</strain>
    </source>
</reference>
<feature type="region of interest" description="Disordered" evidence="1">
    <location>
        <begin position="386"/>
        <end position="415"/>
    </location>
</feature>
<dbReference type="InParanoid" id="G9EIL0"/>
<protein>
    <recommendedName>
        <fullName evidence="2">Beta-lactamase-related domain-containing protein</fullName>
    </recommendedName>
</protein>
<feature type="compositionally biased region" description="Polar residues" evidence="1">
    <location>
        <begin position="468"/>
        <end position="482"/>
    </location>
</feature>
<accession>G9EIL0</accession>
<evidence type="ECO:0000256" key="1">
    <source>
        <dbReference type="SAM" id="MobiDB-lite"/>
    </source>
</evidence>
<evidence type="ECO:0000313" key="3">
    <source>
        <dbReference type="EMBL" id="EHL32778.1"/>
    </source>
</evidence>
<evidence type="ECO:0000313" key="4">
    <source>
        <dbReference type="Proteomes" id="UP000002770"/>
    </source>
</evidence>
<gene>
    <name evidence="3" type="ORF">LDG_5015</name>
</gene>
<dbReference type="PANTHER" id="PTHR43283:SF18">
    <property type="match status" value="1"/>
</dbReference>
<feature type="domain" description="Beta-lactamase-related" evidence="2">
    <location>
        <begin position="35"/>
        <end position="215"/>
    </location>
</feature>
<sequence>MKNKFEIEKRMQAGGINDASFATVDSQGDIMPHPVVTKDTPFQCASLSKPVFAYLVLKLIETNKTQSAQTGLGKFNQFDTEFNLTTPLYEVFRDKHGKTLPDDENPFLKKFIPKDHEWAKRLTTEMVLSHRTGLHIAAPEPFSFQFEPGAFYAYSGPGIDCLQTAIEEVTGVNDLQILAQENIFRKEALDMPNSTYGSKPVAANSLKTTAEEYAKFIKSWINDDALNYAFFKPVEPIYSMMQDYFPKSEDKLVEKVVVQEVDRQCVTWGLGVGLVKDKEGQIIGAYHTGDMGDSTVQWRAGVGATIDPKTHRCIEASVYLTKSPNGNGHILAEVVLPDALQPALNYFFPTYGFAQNAKELDGTNYFGFNPSILKPDMQEKAYETKKATQQLEQSLENPTKQLKSREDSSESVDSTHKMFQQMNINPLSTRPELAVKTVKVQEQKANSNKPIQEVKEIQEDKVEDEQKFNPTPLSTSYDPYKS</sequence>
<dbReference type="STRING" id="658187.LDG_5015"/>
<dbReference type="InterPro" id="IPR001466">
    <property type="entry name" value="Beta-lactam-related"/>
</dbReference>
<dbReference type="Proteomes" id="UP000002770">
    <property type="component" value="Unassembled WGS sequence"/>
</dbReference>
<evidence type="ECO:0000259" key="2">
    <source>
        <dbReference type="Pfam" id="PF00144"/>
    </source>
</evidence>
<organism evidence="3 4">
    <name type="scientific">Legionella drancourtii LLAP12</name>
    <dbReference type="NCBI Taxonomy" id="658187"/>
    <lineage>
        <taxon>Bacteria</taxon>
        <taxon>Pseudomonadati</taxon>
        <taxon>Pseudomonadota</taxon>
        <taxon>Gammaproteobacteria</taxon>
        <taxon>Legionellales</taxon>
        <taxon>Legionellaceae</taxon>
        <taxon>Legionella</taxon>
    </lineage>
</organism>
<dbReference type="AlphaFoldDB" id="G9EIL0"/>
<name>G9EIL0_9GAMM</name>
<dbReference type="PANTHER" id="PTHR43283">
    <property type="entry name" value="BETA-LACTAMASE-RELATED"/>
    <property type="match status" value="1"/>
</dbReference>
<dbReference type="EMBL" id="JH413793">
    <property type="protein sequence ID" value="EHL32778.1"/>
    <property type="molecule type" value="Genomic_DNA"/>
</dbReference>
<dbReference type="InterPro" id="IPR012338">
    <property type="entry name" value="Beta-lactam/transpept-like"/>
</dbReference>